<feature type="domain" description="Response regulatory" evidence="8">
    <location>
        <begin position="5"/>
        <end position="119"/>
    </location>
</feature>
<dbReference type="EMBL" id="QEKH01000039">
    <property type="protein sequence ID" value="PVY35644.1"/>
    <property type="molecule type" value="Genomic_DNA"/>
</dbReference>
<protein>
    <submittedName>
        <fullName evidence="10">DNA-binding response OmpR family regulator</fullName>
    </submittedName>
</protein>
<dbReference type="InterPro" id="IPR039420">
    <property type="entry name" value="WalR-like"/>
</dbReference>
<dbReference type="AlphaFoldDB" id="A0A2U1AGY0"/>
<dbReference type="SMART" id="SM00862">
    <property type="entry name" value="Trans_reg_C"/>
    <property type="match status" value="1"/>
</dbReference>
<dbReference type="Pfam" id="PF00072">
    <property type="entry name" value="Response_reg"/>
    <property type="match status" value="1"/>
</dbReference>
<dbReference type="GO" id="GO:0000976">
    <property type="term" value="F:transcription cis-regulatory region binding"/>
    <property type="evidence" value="ECO:0007669"/>
    <property type="project" value="TreeGrafter"/>
</dbReference>
<dbReference type="GeneID" id="78296914"/>
<keyword evidence="11" id="KW-1185">Reference proteome</keyword>
<dbReference type="SUPFAM" id="SSF52172">
    <property type="entry name" value="CheY-like"/>
    <property type="match status" value="1"/>
</dbReference>
<evidence type="ECO:0000259" key="8">
    <source>
        <dbReference type="PROSITE" id="PS50110"/>
    </source>
</evidence>
<dbReference type="SMART" id="SM00448">
    <property type="entry name" value="REC"/>
    <property type="match status" value="1"/>
</dbReference>
<reference evidence="10 11" key="1">
    <citation type="submission" date="2018-04" db="EMBL/GenBank/DDBJ databases">
        <title>Genomic Encyclopedia of Type Strains, Phase IV (KMG-IV): sequencing the most valuable type-strain genomes for metagenomic binning, comparative biology and taxonomic classification.</title>
        <authorList>
            <person name="Goeker M."/>
        </authorList>
    </citation>
    <scope>NUCLEOTIDE SEQUENCE [LARGE SCALE GENOMIC DNA]</scope>
    <source>
        <strain evidence="10 11">DSM 14823</strain>
    </source>
</reference>
<keyword evidence="2" id="KW-0902">Two-component regulatory system</keyword>
<keyword evidence="1 6" id="KW-0597">Phosphoprotein</keyword>
<keyword evidence="5" id="KW-0804">Transcription</keyword>
<dbReference type="InterPro" id="IPR016032">
    <property type="entry name" value="Sig_transdc_resp-reg_C-effctor"/>
</dbReference>
<evidence type="ECO:0000256" key="2">
    <source>
        <dbReference type="ARBA" id="ARBA00023012"/>
    </source>
</evidence>
<evidence type="ECO:0000256" key="6">
    <source>
        <dbReference type="PROSITE-ProRule" id="PRU00169"/>
    </source>
</evidence>
<dbReference type="CDD" id="cd17574">
    <property type="entry name" value="REC_OmpR"/>
    <property type="match status" value="1"/>
</dbReference>
<dbReference type="GO" id="GO:0005829">
    <property type="term" value="C:cytosol"/>
    <property type="evidence" value="ECO:0007669"/>
    <property type="project" value="TreeGrafter"/>
</dbReference>
<dbReference type="Gene3D" id="3.40.50.2300">
    <property type="match status" value="1"/>
</dbReference>
<evidence type="ECO:0000256" key="7">
    <source>
        <dbReference type="PROSITE-ProRule" id="PRU01091"/>
    </source>
</evidence>
<feature type="domain" description="OmpR/PhoB-type" evidence="9">
    <location>
        <begin position="132"/>
        <end position="229"/>
    </location>
</feature>
<evidence type="ECO:0000256" key="5">
    <source>
        <dbReference type="ARBA" id="ARBA00023163"/>
    </source>
</evidence>
<dbReference type="RefSeq" id="WP_116885645.1">
    <property type="nucleotide sequence ID" value="NZ_CABMMC010000031.1"/>
</dbReference>
<dbReference type="SUPFAM" id="SSF46894">
    <property type="entry name" value="C-terminal effector domain of the bipartite response regulators"/>
    <property type="match status" value="1"/>
</dbReference>
<comment type="caution">
    <text evidence="10">The sequence shown here is derived from an EMBL/GenBank/DDBJ whole genome shotgun (WGS) entry which is preliminary data.</text>
</comment>
<dbReference type="InterPro" id="IPR036388">
    <property type="entry name" value="WH-like_DNA-bd_sf"/>
</dbReference>
<dbReference type="InterPro" id="IPR001789">
    <property type="entry name" value="Sig_transdc_resp-reg_receiver"/>
</dbReference>
<dbReference type="Gene3D" id="6.10.250.690">
    <property type="match status" value="1"/>
</dbReference>
<accession>A0A2U1AGY0</accession>
<evidence type="ECO:0000256" key="1">
    <source>
        <dbReference type="ARBA" id="ARBA00022553"/>
    </source>
</evidence>
<dbReference type="GO" id="GO:0006355">
    <property type="term" value="P:regulation of DNA-templated transcription"/>
    <property type="evidence" value="ECO:0007669"/>
    <property type="project" value="InterPro"/>
</dbReference>
<dbReference type="CDD" id="cd00383">
    <property type="entry name" value="trans_reg_C"/>
    <property type="match status" value="1"/>
</dbReference>
<dbReference type="GO" id="GO:0000156">
    <property type="term" value="F:phosphorelay response regulator activity"/>
    <property type="evidence" value="ECO:0007669"/>
    <property type="project" value="TreeGrafter"/>
</dbReference>
<dbReference type="OrthoDB" id="9790442at2"/>
<dbReference type="FunFam" id="3.40.50.2300:FF:000001">
    <property type="entry name" value="DNA-binding response regulator PhoB"/>
    <property type="match status" value="1"/>
</dbReference>
<dbReference type="PANTHER" id="PTHR48111:SF11">
    <property type="entry name" value="TWO-COMPONENT RESPONSE REGULATOR"/>
    <property type="match status" value="1"/>
</dbReference>
<sequence>MEPFKILVAEDDRNIRSGLVDALELEGYVMEEAAAGAGALRKFTAFRPDLVLLDVMMPNLNGYEVCRRIRRSDVATPIIMLTAKGEEIDKVLGLELGADDYVTKPFGLRELSARIAAQLRRRRVETAAPPPSGEFAFGPWRVDVKKLSAETAGAAVELTMREIELLRLFAAHPGEVLDRSFIMREIWGNALTSSRTLDQHLVALRRKIEPEHLPRLIETVYGVGYRFRPE</sequence>
<evidence type="ECO:0000259" key="9">
    <source>
        <dbReference type="PROSITE" id="PS51755"/>
    </source>
</evidence>
<dbReference type="PANTHER" id="PTHR48111">
    <property type="entry name" value="REGULATOR OF RPOS"/>
    <property type="match status" value="1"/>
</dbReference>
<evidence type="ECO:0000256" key="4">
    <source>
        <dbReference type="ARBA" id="ARBA00023125"/>
    </source>
</evidence>
<evidence type="ECO:0000256" key="3">
    <source>
        <dbReference type="ARBA" id="ARBA00023015"/>
    </source>
</evidence>
<dbReference type="GO" id="GO:0032993">
    <property type="term" value="C:protein-DNA complex"/>
    <property type="evidence" value="ECO:0007669"/>
    <property type="project" value="TreeGrafter"/>
</dbReference>
<evidence type="ECO:0000313" key="10">
    <source>
        <dbReference type="EMBL" id="PVY35644.1"/>
    </source>
</evidence>
<organism evidence="10 11">
    <name type="scientific">Victivallis vadensis</name>
    <dbReference type="NCBI Taxonomy" id="172901"/>
    <lineage>
        <taxon>Bacteria</taxon>
        <taxon>Pseudomonadati</taxon>
        <taxon>Lentisphaerota</taxon>
        <taxon>Lentisphaeria</taxon>
        <taxon>Victivallales</taxon>
        <taxon>Victivallaceae</taxon>
        <taxon>Victivallis</taxon>
    </lineage>
</organism>
<feature type="DNA-binding region" description="OmpR/PhoB-type" evidence="7">
    <location>
        <begin position="132"/>
        <end position="229"/>
    </location>
</feature>
<feature type="modified residue" description="4-aspartylphosphate" evidence="6">
    <location>
        <position position="54"/>
    </location>
</feature>
<keyword evidence="3" id="KW-0805">Transcription regulation</keyword>
<dbReference type="PROSITE" id="PS51755">
    <property type="entry name" value="OMPR_PHOB"/>
    <property type="match status" value="1"/>
</dbReference>
<proteinExistence type="predicted"/>
<keyword evidence="4 7" id="KW-0238">DNA-binding</keyword>
<gene>
    <name evidence="10" type="ORF">C8D82_13916</name>
</gene>
<dbReference type="InterPro" id="IPR001867">
    <property type="entry name" value="OmpR/PhoB-type_DNA-bd"/>
</dbReference>
<dbReference type="InterPro" id="IPR011006">
    <property type="entry name" value="CheY-like_superfamily"/>
</dbReference>
<name>A0A2U1AGY0_9BACT</name>
<dbReference type="Gene3D" id="1.10.10.10">
    <property type="entry name" value="Winged helix-like DNA-binding domain superfamily/Winged helix DNA-binding domain"/>
    <property type="match status" value="1"/>
</dbReference>
<evidence type="ECO:0000313" key="11">
    <source>
        <dbReference type="Proteomes" id="UP000245959"/>
    </source>
</evidence>
<dbReference type="PROSITE" id="PS50110">
    <property type="entry name" value="RESPONSE_REGULATORY"/>
    <property type="match status" value="1"/>
</dbReference>
<dbReference type="Pfam" id="PF00486">
    <property type="entry name" value="Trans_reg_C"/>
    <property type="match status" value="1"/>
</dbReference>
<dbReference type="Proteomes" id="UP000245959">
    <property type="component" value="Unassembled WGS sequence"/>
</dbReference>